<dbReference type="NCBIfam" id="TIGR01643">
    <property type="entry name" value="YD_repeat_2x"/>
    <property type="match status" value="5"/>
</dbReference>
<evidence type="ECO:0000313" key="4">
    <source>
        <dbReference type="Proteomes" id="UP000239710"/>
    </source>
</evidence>
<comment type="caution">
    <text evidence="3">The sequence shown here is derived from an EMBL/GenBank/DDBJ whole genome shotgun (WGS) entry which is preliminary data.</text>
</comment>
<gene>
    <name evidence="3" type="ORF">XbrCFBP1976_01550</name>
</gene>
<proteinExistence type="predicted"/>
<dbReference type="InterPro" id="IPR031325">
    <property type="entry name" value="RHS_repeat"/>
</dbReference>
<accession>A0ABX5BWK2</accession>
<dbReference type="EMBL" id="MDCE01000002">
    <property type="protein sequence ID" value="PPV08774.1"/>
    <property type="molecule type" value="Genomic_DNA"/>
</dbReference>
<feature type="domain" description="Teneurin-like YD-shell" evidence="2">
    <location>
        <begin position="730"/>
        <end position="888"/>
    </location>
</feature>
<keyword evidence="4" id="KW-1185">Reference proteome</keyword>
<organism evidence="3 4">
    <name type="scientific">Xanthomonas bromi</name>
    <dbReference type="NCBI Taxonomy" id="56449"/>
    <lineage>
        <taxon>Bacteria</taxon>
        <taxon>Pseudomonadati</taxon>
        <taxon>Pseudomonadota</taxon>
        <taxon>Gammaproteobacteria</taxon>
        <taxon>Lysobacterales</taxon>
        <taxon>Lysobacteraceae</taxon>
        <taxon>Xanthomonas</taxon>
    </lineage>
</organism>
<dbReference type="Pfam" id="PF25023">
    <property type="entry name" value="TEN_YD-shell"/>
    <property type="match status" value="2"/>
</dbReference>
<feature type="non-terminal residue" evidence="3">
    <location>
        <position position="890"/>
    </location>
</feature>
<evidence type="ECO:0000313" key="3">
    <source>
        <dbReference type="EMBL" id="PPV08774.1"/>
    </source>
</evidence>
<evidence type="ECO:0000256" key="1">
    <source>
        <dbReference type="ARBA" id="ARBA00022737"/>
    </source>
</evidence>
<dbReference type="InterPro" id="IPR056823">
    <property type="entry name" value="TEN-like_YD-shell"/>
</dbReference>
<evidence type="ECO:0000259" key="2">
    <source>
        <dbReference type="Pfam" id="PF25023"/>
    </source>
</evidence>
<feature type="domain" description="Teneurin-like YD-shell" evidence="2">
    <location>
        <begin position="273"/>
        <end position="360"/>
    </location>
</feature>
<dbReference type="PANTHER" id="PTHR32305">
    <property type="match status" value="1"/>
</dbReference>
<dbReference type="Proteomes" id="UP000239710">
    <property type="component" value="Unassembled WGS sequence"/>
</dbReference>
<dbReference type="InterPro" id="IPR006530">
    <property type="entry name" value="YD"/>
</dbReference>
<name>A0ABX5BWK2_9XANT</name>
<dbReference type="Gene3D" id="2.180.10.10">
    <property type="entry name" value="RHS repeat-associated core"/>
    <property type="match status" value="3"/>
</dbReference>
<sequence length="890" mass="97736">MGASVAAYAAWCRARGGTYRGLYASPECEGGDSTTNESNIVPLSENYYSERTGCPAASTSDTGWGYTSQQDFLCWSGSPQYQQGQLVSDLRLITVSGNSRDSNGQCSTPGGQIAFVARKDRTLRCPIGFEALLDTSGNWVGCFNHKDNTCPVNNPVFPGSGGQIRRELDFVASNGPLRLERIYSPTTDYVDQGQERVATPNFGSYWHFNYGMRIDRVVNSPSISAIATRPTGEKLYFDHDGSQVHAINGNQIKLTEEASGEWTLSQGTEKERYDTSGNLILVSYANGSNVSISRNTSTRQLFIKDSQGRQLTLQYLPSFQISYATLPDGEKIKFQYYSPKGLLTEAIHQDGTSIKYEFNDTFDPGFKVFDELGSWYSWHRYDYSIKLTTQSILSPAVDSGTVGAITYKYTKVSEQDSSTEITYPLGEVKKMNFSLINGVRKLTSQTSNCSSCATGESISYSTTGFPKSSKDFLGTETILEYSNDGLLNNKLESFKKTKFKRTTSTGWNHDLQIPTERVIKDSSDKMVAKTLWTYNSRGQALTVSRLDPTSGIARVTIRRYCEIADVTAGTCPLVGVLLSSDGSRTDIADSTKYIYYPNDDATCAAAPAACPHRKGDLWKVTNALGRVTEYLAYDGAGRPLSTKDANGIVTDYTYHARGWLTATKVRGADAASEADDRITRIDYWPTGLVKQVTQPDGAFTAFTYDAAHRLTDITDNAGNTVHYTLDNAGNRIKEDTTDASGTLKRTLSRVYNQLGQLKTQATAGSNPTDFEYDANGNATKVTDALATATQSEYDPLNRLSRTLQDVAGIEANTTFDYDAFDNLTKVTDPKGLDTRYQYNGFGDLVKLTSPDTGVTRYTYDSAGNRATQTDARGTTTAYGYDALNRLTKVT</sequence>
<dbReference type="PANTHER" id="PTHR32305:SF15">
    <property type="entry name" value="PROTEIN RHSA-RELATED"/>
    <property type="match status" value="1"/>
</dbReference>
<dbReference type="Pfam" id="PF05593">
    <property type="entry name" value="RHS_repeat"/>
    <property type="match status" value="2"/>
</dbReference>
<keyword evidence="1" id="KW-0677">Repeat</keyword>
<reference evidence="3 4" key="1">
    <citation type="submission" date="2016-08" db="EMBL/GenBank/DDBJ databases">
        <title>Evolution of the type three secretion system and type three effector repertoires in Xanthomonas.</title>
        <authorList>
            <person name="Merda D."/>
            <person name="Briand M."/>
            <person name="Bosis E."/>
            <person name="Rousseau C."/>
            <person name="Portier P."/>
            <person name="Jacques M.-A."/>
            <person name="Fischer-Le Saux M."/>
        </authorList>
    </citation>
    <scope>NUCLEOTIDE SEQUENCE [LARGE SCALE GENOMIC DNA]</scope>
    <source>
        <strain evidence="3 4">CFBP1976</strain>
    </source>
</reference>
<protein>
    <recommendedName>
        <fullName evidence="2">Teneurin-like YD-shell domain-containing protein</fullName>
    </recommendedName>
</protein>
<dbReference type="InterPro" id="IPR050708">
    <property type="entry name" value="T6SS_VgrG/RHS"/>
</dbReference>